<evidence type="ECO:0000313" key="1">
    <source>
        <dbReference type="EMBL" id="PWY86176.1"/>
    </source>
</evidence>
<organism evidence="1 2">
    <name type="scientific">Aspergillus heteromorphus CBS 117.55</name>
    <dbReference type="NCBI Taxonomy" id="1448321"/>
    <lineage>
        <taxon>Eukaryota</taxon>
        <taxon>Fungi</taxon>
        <taxon>Dikarya</taxon>
        <taxon>Ascomycota</taxon>
        <taxon>Pezizomycotina</taxon>
        <taxon>Eurotiomycetes</taxon>
        <taxon>Eurotiomycetidae</taxon>
        <taxon>Eurotiales</taxon>
        <taxon>Aspergillaceae</taxon>
        <taxon>Aspergillus</taxon>
        <taxon>Aspergillus subgen. Circumdati</taxon>
    </lineage>
</organism>
<protein>
    <submittedName>
        <fullName evidence="1">Uncharacterized protein</fullName>
    </submittedName>
</protein>
<accession>A0A317WI86</accession>
<dbReference type="VEuPathDB" id="FungiDB:BO70DRAFT_222416"/>
<gene>
    <name evidence="1" type="ORF">BO70DRAFT_222416</name>
</gene>
<dbReference type="AlphaFoldDB" id="A0A317WI86"/>
<sequence length="137" mass="15351">MMMTWDAWRETGTVSVAWDILPFCLSAFLPSFLSSSFFFLDPHSNIPSLGNCCCVGRQADCSAAPPAAFLRYLPCAISSPGVYRLSMLLPGIRPSQSVCLSLAFAFHHPSRQFSLVRLFFPPGTRWTGWQIIEKERK</sequence>
<comment type="caution">
    <text evidence="1">The sequence shown here is derived from an EMBL/GenBank/DDBJ whole genome shotgun (WGS) entry which is preliminary data.</text>
</comment>
<dbReference type="GeneID" id="37060973"/>
<proteinExistence type="predicted"/>
<dbReference type="Proteomes" id="UP000247233">
    <property type="component" value="Unassembled WGS sequence"/>
</dbReference>
<name>A0A317WI86_9EURO</name>
<keyword evidence="2" id="KW-1185">Reference proteome</keyword>
<reference evidence="1 2" key="1">
    <citation type="submission" date="2016-12" db="EMBL/GenBank/DDBJ databases">
        <title>The genomes of Aspergillus section Nigri reveals drivers in fungal speciation.</title>
        <authorList>
            <consortium name="DOE Joint Genome Institute"/>
            <person name="Vesth T.C."/>
            <person name="Nybo J."/>
            <person name="Theobald S."/>
            <person name="Brandl J."/>
            <person name="Frisvad J.C."/>
            <person name="Nielsen K.F."/>
            <person name="Lyhne E.K."/>
            <person name="Kogle M.E."/>
            <person name="Kuo A."/>
            <person name="Riley R."/>
            <person name="Clum A."/>
            <person name="Nolan M."/>
            <person name="Lipzen A."/>
            <person name="Salamov A."/>
            <person name="Henrissat B."/>
            <person name="Wiebenga A."/>
            <person name="De Vries R.P."/>
            <person name="Grigoriev I.V."/>
            <person name="Mortensen U.H."/>
            <person name="Andersen M.R."/>
            <person name="Baker S.E."/>
        </authorList>
    </citation>
    <scope>NUCLEOTIDE SEQUENCE [LARGE SCALE GENOMIC DNA]</scope>
    <source>
        <strain evidence="1 2">CBS 117.55</strain>
    </source>
</reference>
<dbReference type="EMBL" id="MSFL01000008">
    <property type="protein sequence ID" value="PWY86176.1"/>
    <property type="molecule type" value="Genomic_DNA"/>
</dbReference>
<evidence type="ECO:0000313" key="2">
    <source>
        <dbReference type="Proteomes" id="UP000247233"/>
    </source>
</evidence>
<dbReference type="RefSeq" id="XP_025400728.1">
    <property type="nucleotide sequence ID" value="XM_025538736.1"/>
</dbReference>